<accession>A0A2V1GW75</accession>
<evidence type="ECO:0000313" key="1">
    <source>
        <dbReference type="EMBL" id="PVZ70270.1"/>
    </source>
</evidence>
<organism evidence="1 2">
    <name type="scientific">Pelagibaculum spongiae</name>
    <dbReference type="NCBI Taxonomy" id="2080658"/>
    <lineage>
        <taxon>Bacteria</taxon>
        <taxon>Pseudomonadati</taxon>
        <taxon>Pseudomonadota</taxon>
        <taxon>Gammaproteobacteria</taxon>
        <taxon>Oceanospirillales</taxon>
        <taxon>Pelagibaculum</taxon>
    </lineage>
</organism>
<protein>
    <submittedName>
        <fullName evidence="1">Uncharacterized protein</fullName>
    </submittedName>
</protein>
<dbReference type="AlphaFoldDB" id="A0A2V1GW75"/>
<reference evidence="1 2" key="1">
    <citation type="submission" date="2018-04" db="EMBL/GenBank/DDBJ databases">
        <title>Thalassorhabdus spongiae gen. nov., sp. nov., isolated from a marine sponge in South-West Iceland.</title>
        <authorList>
            <person name="Knobloch S."/>
            <person name="Daussin A."/>
            <person name="Johannsson R."/>
            <person name="Marteinsson V.T."/>
        </authorList>
    </citation>
    <scope>NUCLEOTIDE SEQUENCE [LARGE SCALE GENOMIC DNA]</scope>
    <source>
        <strain evidence="1 2">Hp12</strain>
    </source>
</reference>
<proteinExistence type="predicted"/>
<dbReference type="RefSeq" id="WP_116686343.1">
    <property type="nucleotide sequence ID" value="NZ_CAWNYD010000002.1"/>
</dbReference>
<dbReference type="Proteomes" id="UP000244906">
    <property type="component" value="Unassembled WGS sequence"/>
</dbReference>
<dbReference type="OrthoDB" id="7304993at2"/>
<name>A0A2V1GW75_9GAMM</name>
<comment type="caution">
    <text evidence="1">The sequence shown here is derived from an EMBL/GenBank/DDBJ whole genome shotgun (WGS) entry which is preliminary data.</text>
</comment>
<keyword evidence="2" id="KW-1185">Reference proteome</keyword>
<sequence length="124" mass="14033">MPTGWYDFVIKKELPSVIFLTEQTQSGTIGHSTVAKFKSVHFAGELFFAPEAGYRDDEGKYFRYGDLVLWTNKSGHYQVGAKFGHSSRAKDKVFELVEKQTALAMLGGIRLLPMDSFFQWDGDI</sequence>
<evidence type="ECO:0000313" key="2">
    <source>
        <dbReference type="Proteomes" id="UP000244906"/>
    </source>
</evidence>
<gene>
    <name evidence="1" type="ORF">DC094_06640</name>
</gene>
<dbReference type="EMBL" id="QDDL01000002">
    <property type="protein sequence ID" value="PVZ70270.1"/>
    <property type="molecule type" value="Genomic_DNA"/>
</dbReference>